<dbReference type="PANTHER" id="PTHR13767:SF2">
    <property type="entry name" value="PSEUDOURIDYLATE SYNTHASE TRUB1"/>
    <property type="match status" value="1"/>
</dbReference>
<proteinExistence type="inferred from homology"/>
<feature type="domain" description="Pseudouridine synthase II N-terminal" evidence="6">
    <location>
        <begin position="35"/>
        <end position="183"/>
    </location>
</feature>
<comment type="function">
    <text evidence="5">Responsible for synthesis of pseudouridine from uracil-55 in the psi GC loop of transfer RNAs.</text>
</comment>
<sequence>MNNLNNARNVNNINGILNILKPTGMTSHDVVSQVRKILNTKHVGHAGTLDPNVSGVLVICVGKGTKFSEILMNGDKEYICELILGKKTDTQDSYGKIVEEHSIPSFNEQYICDVLKSFEGEQLQIPPAYSAVKLNGKKLYEYARENIEVKKPGKPVNIKEIKLIKFNQDRVLMKVKCTKGTYMRTLCNDIGEHLGTLGYMGVLVRTDAKGLKIEDSVSLDELKFLYNNNRLSECLIPIDEIFKMDKIFVEDEYYDKLINGNEIKFDTTILDSNEFFIYCKDMLIGLGHKTKNNEVKINKMLM</sequence>
<evidence type="ECO:0000256" key="2">
    <source>
        <dbReference type="ARBA" id="ARBA00005642"/>
    </source>
</evidence>
<dbReference type="InterPro" id="IPR014780">
    <property type="entry name" value="tRNA_psdUridine_synth_TruB"/>
</dbReference>
<dbReference type="SUPFAM" id="SSF55120">
    <property type="entry name" value="Pseudouridine synthase"/>
    <property type="match status" value="1"/>
</dbReference>
<dbReference type="Gene3D" id="3.30.2350.10">
    <property type="entry name" value="Pseudouridine synthase"/>
    <property type="match status" value="1"/>
</dbReference>
<dbReference type="HAMAP" id="MF_01080">
    <property type="entry name" value="TruB_bact"/>
    <property type="match status" value="1"/>
</dbReference>
<evidence type="ECO:0000256" key="3">
    <source>
        <dbReference type="ARBA" id="ARBA00022694"/>
    </source>
</evidence>
<evidence type="ECO:0000256" key="4">
    <source>
        <dbReference type="ARBA" id="ARBA00023235"/>
    </source>
</evidence>
<dbReference type="Proteomes" id="UP001519342">
    <property type="component" value="Unassembled WGS sequence"/>
</dbReference>
<comment type="similarity">
    <text evidence="2 5">Belongs to the pseudouridine synthase TruB family. Type 1 subfamily.</text>
</comment>
<evidence type="ECO:0000259" key="7">
    <source>
        <dbReference type="Pfam" id="PF16198"/>
    </source>
</evidence>
<feature type="active site" description="Nucleophile" evidence="5">
    <location>
        <position position="50"/>
    </location>
</feature>
<organism evidence="8 9">
    <name type="scientific">Sedimentibacter acidaminivorans</name>
    <dbReference type="NCBI Taxonomy" id="913099"/>
    <lineage>
        <taxon>Bacteria</taxon>
        <taxon>Bacillati</taxon>
        <taxon>Bacillota</taxon>
        <taxon>Tissierellia</taxon>
        <taxon>Sedimentibacter</taxon>
    </lineage>
</organism>
<comment type="caution">
    <text evidence="8">The sequence shown here is derived from an EMBL/GenBank/DDBJ whole genome shotgun (WGS) entry which is preliminary data.</text>
</comment>
<comment type="catalytic activity">
    <reaction evidence="1 5">
        <text>uridine(55) in tRNA = pseudouridine(55) in tRNA</text>
        <dbReference type="Rhea" id="RHEA:42532"/>
        <dbReference type="Rhea" id="RHEA-COMP:10101"/>
        <dbReference type="Rhea" id="RHEA-COMP:10102"/>
        <dbReference type="ChEBI" id="CHEBI:65314"/>
        <dbReference type="ChEBI" id="CHEBI:65315"/>
        <dbReference type="EC" id="5.4.99.25"/>
    </reaction>
</comment>
<evidence type="ECO:0000313" key="9">
    <source>
        <dbReference type="Proteomes" id="UP001519342"/>
    </source>
</evidence>
<dbReference type="InterPro" id="IPR032819">
    <property type="entry name" value="TruB_C"/>
</dbReference>
<evidence type="ECO:0000256" key="1">
    <source>
        <dbReference type="ARBA" id="ARBA00000385"/>
    </source>
</evidence>
<protein>
    <recommendedName>
        <fullName evidence="5">tRNA pseudouridine synthase B</fullName>
        <ecNumber evidence="5">5.4.99.25</ecNumber>
    </recommendedName>
    <alternativeName>
        <fullName evidence="5">tRNA pseudouridine(55) synthase</fullName>
        <shortName evidence="5">Psi55 synthase</shortName>
    </alternativeName>
    <alternativeName>
        <fullName evidence="5">tRNA pseudouridylate synthase</fullName>
    </alternativeName>
    <alternativeName>
        <fullName evidence="5">tRNA-uridine isomerase</fullName>
    </alternativeName>
</protein>
<reference evidence="8 9" key="1">
    <citation type="submission" date="2021-03" db="EMBL/GenBank/DDBJ databases">
        <title>Genomic Encyclopedia of Type Strains, Phase IV (KMG-IV): sequencing the most valuable type-strain genomes for metagenomic binning, comparative biology and taxonomic classification.</title>
        <authorList>
            <person name="Goeker M."/>
        </authorList>
    </citation>
    <scope>NUCLEOTIDE SEQUENCE [LARGE SCALE GENOMIC DNA]</scope>
    <source>
        <strain evidence="8 9">DSM 24004</strain>
    </source>
</reference>
<dbReference type="InterPro" id="IPR020103">
    <property type="entry name" value="PsdUridine_synth_cat_dom_sf"/>
</dbReference>
<evidence type="ECO:0000256" key="5">
    <source>
        <dbReference type="HAMAP-Rule" id="MF_01080"/>
    </source>
</evidence>
<evidence type="ECO:0000259" key="6">
    <source>
        <dbReference type="Pfam" id="PF01509"/>
    </source>
</evidence>
<dbReference type="Pfam" id="PF01509">
    <property type="entry name" value="TruB_N"/>
    <property type="match status" value="1"/>
</dbReference>
<keyword evidence="4 5" id="KW-0413">Isomerase</keyword>
<gene>
    <name evidence="5" type="primary">truB</name>
    <name evidence="8" type="ORF">J2Z76_001155</name>
</gene>
<dbReference type="Pfam" id="PF16198">
    <property type="entry name" value="TruB_C_2"/>
    <property type="match status" value="1"/>
</dbReference>
<dbReference type="CDD" id="cd02573">
    <property type="entry name" value="PseudoU_synth_EcTruB"/>
    <property type="match status" value="1"/>
</dbReference>
<dbReference type="GO" id="GO:0160148">
    <property type="term" value="F:tRNA pseudouridine(55) synthase activity"/>
    <property type="evidence" value="ECO:0007669"/>
    <property type="project" value="UniProtKB-EC"/>
</dbReference>
<feature type="domain" description="tRNA pseudouridylate synthase B C-terminal" evidence="7">
    <location>
        <begin position="184"/>
        <end position="242"/>
    </location>
</feature>
<dbReference type="PANTHER" id="PTHR13767">
    <property type="entry name" value="TRNA-PSEUDOURIDINE SYNTHASE"/>
    <property type="match status" value="1"/>
</dbReference>
<dbReference type="EMBL" id="JAGGKS010000003">
    <property type="protein sequence ID" value="MBP1925296.1"/>
    <property type="molecule type" value="Genomic_DNA"/>
</dbReference>
<name>A0ABS4GC97_9FIRM</name>
<dbReference type="RefSeq" id="WP_245210353.1">
    <property type="nucleotide sequence ID" value="NZ_JAGGKS010000003.1"/>
</dbReference>
<dbReference type="EC" id="5.4.99.25" evidence="5"/>
<keyword evidence="9" id="KW-1185">Reference proteome</keyword>
<evidence type="ECO:0000313" key="8">
    <source>
        <dbReference type="EMBL" id="MBP1925296.1"/>
    </source>
</evidence>
<dbReference type="NCBIfam" id="TIGR00431">
    <property type="entry name" value="TruB"/>
    <property type="match status" value="1"/>
</dbReference>
<accession>A0ABS4GC97</accession>
<keyword evidence="3 5" id="KW-0819">tRNA processing</keyword>
<dbReference type="InterPro" id="IPR002501">
    <property type="entry name" value="PsdUridine_synth_N"/>
</dbReference>